<dbReference type="EMBL" id="JAYMRS010000006">
    <property type="protein sequence ID" value="MFB8769588.1"/>
    <property type="molecule type" value="Genomic_DNA"/>
</dbReference>
<evidence type="ECO:0000313" key="2">
    <source>
        <dbReference type="Proteomes" id="UP001585053"/>
    </source>
</evidence>
<accession>A0ABV5DYC1</accession>
<name>A0ABV5DYC1_9ACTN</name>
<comment type="caution">
    <text evidence="1">The sequence shown here is derived from an EMBL/GenBank/DDBJ whole genome shotgun (WGS) entry which is preliminary data.</text>
</comment>
<proteinExistence type="predicted"/>
<reference evidence="1 2" key="1">
    <citation type="submission" date="2024-01" db="EMBL/GenBank/DDBJ databases">
        <title>Genome mining of biosynthetic gene clusters to explore secondary metabolites of Streptomyces sp.</title>
        <authorList>
            <person name="Baig A."/>
            <person name="Ajitkumar Shintre N."/>
            <person name="Kumar H."/>
            <person name="Anbarasu A."/>
            <person name="Ramaiah S."/>
        </authorList>
    </citation>
    <scope>NUCLEOTIDE SEQUENCE [LARGE SCALE GENOMIC DNA]</scope>
    <source>
        <strain evidence="1 2">A01</strain>
    </source>
</reference>
<protein>
    <recommendedName>
        <fullName evidence="3">CdiI immunity protein domain-containing protein</fullName>
    </recommendedName>
</protein>
<sequence>MKMDPETLDKSTELADIKRVFETLLHQDWTIEGNTLEEVLENNHGLEGTRDGVRDGARILIESSLTDRRLDDLIFGYWDAGYEPEAEGFDGWREVLREIVRLCDAYDRPRTTRSDIRETPTFAEAMRPDAMTTRP</sequence>
<evidence type="ECO:0000313" key="1">
    <source>
        <dbReference type="EMBL" id="MFB8769588.1"/>
    </source>
</evidence>
<gene>
    <name evidence="1" type="ORF">VSQ78_17915</name>
</gene>
<organism evidence="1 2">
    <name type="scientific">Nocardiopsis alba</name>
    <dbReference type="NCBI Taxonomy" id="53437"/>
    <lineage>
        <taxon>Bacteria</taxon>
        <taxon>Bacillati</taxon>
        <taxon>Actinomycetota</taxon>
        <taxon>Actinomycetes</taxon>
        <taxon>Streptosporangiales</taxon>
        <taxon>Nocardiopsidaceae</taxon>
        <taxon>Nocardiopsis</taxon>
    </lineage>
</organism>
<evidence type="ECO:0008006" key="3">
    <source>
        <dbReference type="Google" id="ProtNLM"/>
    </source>
</evidence>
<keyword evidence="2" id="KW-1185">Reference proteome</keyword>
<dbReference type="Proteomes" id="UP001585053">
    <property type="component" value="Unassembled WGS sequence"/>
</dbReference>